<accession>A0ABW4G3Z8</accession>
<keyword evidence="1" id="KW-0472">Membrane</keyword>
<reference evidence="3" key="1">
    <citation type="journal article" date="2019" name="Int. J. Syst. Evol. Microbiol.">
        <title>The Global Catalogue of Microorganisms (GCM) 10K type strain sequencing project: providing services to taxonomists for standard genome sequencing and annotation.</title>
        <authorList>
            <consortium name="The Broad Institute Genomics Platform"/>
            <consortium name="The Broad Institute Genome Sequencing Center for Infectious Disease"/>
            <person name="Wu L."/>
            <person name="Ma J."/>
        </authorList>
    </citation>
    <scope>NUCLEOTIDE SEQUENCE [LARGE SCALE GENOMIC DNA]</scope>
    <source>
        <strain evidence="3">CGMCC 1.15399</strain>
    </source>
</reference>
<protein>
    <submittedName>
        <fullName evidence="2">Phospholipase</fullName>
    </submittedName>
</protein>
<dbReference type="Proteomes" id="UP001597097">
    <property type="component" value="Unassembled WGS sequence"/>
</dbReference>
<organism evidence="2 3">
    <name type="scientific">Nonomuraea guangzhouensis</name>
    <dbReference type="NCBI Taxonomy" id="1291555"/>
    <lineage>
        <taxon>Bacteria</taxon>
        <taxon>Bacillati</taxon>
        <taxon>Actinomycetota</taxon>
        <taxon>Actinomycetes</taxon>
        <taxon>Streptosporangiales</taxon>
        <taxon>Streptosporangiaceae</taxon>
        <taxon>Nonomuraea</taxon>
    </lineage>
</organism>
<comment type="caution">
    <text evidence="2">The sequence shown here is derived from an EMBL/GenBank/DDBJ whole genome shotgun (WGS) entry which is preliminary data.</text>
</comment>
<evidence type="ECO:0000313" key="3">
    <source>
        <dbReference type="Proteomes" id="UP001597097"/>
    </source>
</evidence>
<keyword evidence="1" id="KW-1133">Transmembrane helix</keyword>
<gene>
    <name evidence="2" type="ORF">ACFSJ0_08310</name>
</gene>
<dbReference type="RefSeq" id="WP_246650590.1">
    <property type="nucleotide sequence ID" value="NZ_JAHKRM010000003.1"/>
</dbReference>
<dbReference type="EMBL" id="JBHUCM010000007">
    <property type="protein sequence ID" value="MFD1537031.1"/>
    <property type="molecule type" value="Genomic_DNA"/>
</dbReference>
<proteinExistence type="predicted"/>
<feature type="transmembrane region" description="Helical" evidence="1">
    <location>
        <begin position="43"/>
        <end position="65"/>
    </location>
</feature>
<name>A0ABW4G3Z8_9ACTN</name>
<keyword evidence="1" id="KW-0812">Transmembrane</keyword>
<dbReference type="Gene3D" id="1.20.90.10">
    <property type="entry name" value="Phospholipase A2 domain"/>
    <property type="match status" value="1"/>
</dbReference>
<dbReference type="InterPro" id="IPR036444">
    <property type="entry name" value="PLipase_A2_dom_sf"/>
</dbReference>
<evidence type="ECO:0000313" key="2">
    <source>
        <dbReference type="EMBL" id="MFD1537031.1"/>
    </source>
</evidence>
<dbReference type="SUPFAM" id="SSF48619">
    <property type="entry name" value="Phospholipase A2, PLA2"/>
    <property type="match status" value="1"/>
</dbReference>
<keyword evidence="3" id="KW-1185">Reference proteome</keyword>
<dbReference type="InterPro" id="IPR015141">
    <property type="entry name" value="PLipase_A2_prok/fun"/>
</dbReference>
<dbReference type="Pfam" id="PF09056">
    <property type="entry name" value="Phospholip_A2_3"/>
    <property type="match status" value="1"/>
</dbReference>
<sequence length="213" mass="23522">MSANIPEEVKQDLLLRQAALRIIVGPSGEPWQEKQVLMVRRSLAPLASVVLSLIAVLGFALPAYAVTLEQKLAALSGFSQPTAASAASWKAAWQNQAAWADYAFDWSTDLCSSSPDQPLGFDFRMPCRRHDFGYRNYKAVSQFPANKDRIDSAFYFDMKQVCAGYSGISKATCDGLAWTYYQAVRELGDLVVTDAQIQRVKRDAELNAQNADA</sequence>
<evidence type="ECO:0000256" key="1">
    <source>
        <dbReference type="SAM" id="Phobius"/>
    </source>
</evidence>